<dbReference type="Pfam" id="PF11127">
    <property type="entry name" value="YgaP-like_TM"/>
    <property type="match status" value="1"/>
</dbReference>
<evidence type="ECO:0000313" key="3">
    <source>
        <dbReference type="EMBL" id="KMO28995.1"/>
    </source>
</evidence>
<organism evidence="3 4">
    <name type="scientific">Methylobacterium aquaticum</name>
    <dbReference type="NCBI Taxonomy" id="270351"/>
    <lineage>
        <taxon>Bacteria</taxon>
        <taxon>Pseudomonadati</taxon>
        <taxon>Pseudomonadota</taxon>
        <taxon>Alphaproteobacteria</taxon>
        <taxon>Hyphomicrobiales</taxon>
        <taxon>Methylobacteriaceae</taxon>
        <taxon>Methylobacterium</taxon>
    </lineage>
</organism>
<dbReference type="PATRIC" id="fig|270351.6.peg.3245"/>
<proteinExistence type="predicted"/>
<feature type="transmembrane region" description="Helical" evidence="1">
    <location>
        <begin position="34"/>
        <end position="58"/>
    </location>
</feature>
<name>A0A0J6S1G9_9HYPH</name>
<keyword evidence="1" id="KW-0472">Membrane</keyword>
<protein>
    <submittedName>
        <fullName evidence="3">Transmembrane protein</fullName>
    </submittedName>
</protein>
<dbReference type="Proteomes" id="UP000035929">
    <property type="component" value="Unassembled WGS sequence"/>
</dbReference>
<evidence type="ECO:0000256" key="1">
    <source>
        <dbReference type="SAM" id="Phobius"/>
    </source>
</evidence>
<keyword evidence="1" id="KW-1133">Transmembrane helix</keyword>
<reference evidence="3 4" key="1">
    <citation type="submission" date="2015-03" db="EMBL/GenBank/DDBJ databases">
        <title>Genome sequencing of Methylobacterium aquaticum DSM16371 type strain.</title>
        <authorList>
            <person name="Chaudhry V."/>
            <person name="Patil P.B."/>
        </authorList>
    </citation>
    <scope>NUCLEOTIDE SEQUENCE [LARGE SCALE GENOMIC DNA]</scope>
    <source>
        <strain evidence="3 4">DSM 16371</strain>
    </source>
</reference>
<keyword evidence="1 3" id="KW-0812">Transmembrane</keyword>
<feature type="transmembrane region" description="Helical" evidence="1">
    <location>
        <begin position="12"/>
        <end position="28"/>
    </location>
</feature>
<feature type="domain" description="Inner membrane protein YgaP-like transmembrane" evidence="2">
    <location>
        <begin position="1"/>
        <end position="64"/>
    </location>
</feature>
<dbReference type="InterPro" id="IPR021309">
    <property type="entry name" value="YgaP-like_TM"/>
</dbReference>
<sequence length="70" mass="6951">MNANIGTLDRALRLVASLLLAGTGAALASSGWAIAALAIGAVMGLTAVVGVCPAYTLLGIDTRGRRVRAS</sequence>
<dbReference type="AlphaFoldDB" id="A0A0J6S1G9"/>
<evidence type="ECO:0000259" key="2">
    <source>
        <dbReference type="Pfam" id="PF11127"/>
    </source>
</evidence>
<comment type="caution">
    <text evidence="3">The sequence shown here is derived from an EMBL/GenBank/DDBJ whole genome shotgun (WGS) entry which is preliminary data.</text>
</comment>
<gene>
    <name evidence="3" type="ORF">VP06_25800</name>
</gene>
<dbReference type="EMBL" id="LABX01000218">
    <property type="protein sequence ID" value="KMO28995.1"/>
    <property type="molecule type" value="Genomic_DNA"/>
</dbReference>
<accession>A0A0J6S1G9</accession>
<evidence type="ECO:0000313" key="4">
    <source>
        <dbReference type="Proteomes" id="UP000035929"/>
    </source>
</evidence>